<dbReference type="PANTHER" id="PTHR10000:SF8">
    <property type="entry name" value="HAD SUPERFAMILY HYDROLASE-LIKE, TYPE 3"/>
    <property type="match status" value="1"/>
</dbReference>
<sequence length="282" mass="33160">MLNKKFVVSDLDGTLLNNDGVLSKHSRTKLQRLIDNGLDFTVATARSLHTISDILRDLQLSLPVICLNGAYISDYNTKEHIVINEIQQDVRQRIREYVEKHDVGVFISSHYGGSDFLFYNQISNGGLQWYYEDRLANNDHRLQSTKSIRDLRDHYITCFTFIDREQKLLRIKQELLDQFPDRVEVHLFENFYSRGWHWLTVHDYRATKDRAIQQLQDEFGQRDKDLVVFGDHINDIRMFKIAHQCIAVQNADERLKKHAHEVIGTNMEDSVVNYLEDMFRAS</sequence>
<dbReference type="Proteomes" id="UP000184041">
    <property type="component" value="Unassembled WGS sequence"/>
</dbReference>
<dbReference type="PANTHER" id="PTHR10000">
    <property type="entry name" value="PHOSPHOSERINE PHOSPHATASE"/>
    <property type="match status" value="1"/>
</dbReference>
<dbReference type="InterPro" id="IPR036412">
    <property type="entry name" value="HAD-like_sf"/>
</dbReference>
<dbReference type="OrthoDB" id="9814970at2"/>
<dbReference type="GO" id="GO:0000287">
    <property type="term" value="F:magnesium ion binding"/>
    <property type="evidence" value="ECO:0007669"/>
    <property type="project" value="TreeGrafter"/>
</dbReference>
<dbReference type="GO" id="GO:0016791">
    <property type="term" value="F:phosphatase activity"/>
    <property type="evidence" value="ECO:0007669"/>
    <property type="project" value="TreeGrafter"/>
</dbReference>
<dbReference type="SFLD" id="SFLDG01140">
    <property type="entry name" value="C2.B:_Phosphomannomutase_and_P"/>
    <property type="match status" value="1"/>
</dbReference>
<keyword evidence="2" id="KW-1185">Reference proteome</keyword>
<dbReference type="PROSITE" id="PS01228">
    <property type="entry name" value="COF_1"/>
    <property type="match status" value="1"/>
</dbReference>
<evidence type="ECO:0000313" key="1">
    <source>
        <dbReference type="EMBL" id="SHG42581.1"/>
    </source>
</evidence>
<gene>
    <name evidence="1" type="ORF">SAMN05443144_12810</name>
</gene>
<dbReference type="SUPFAM" id="SSF56784">
    <property type="entry name" value="HAD-like"/>
    <property type="match status" value="1"/>
</dbReference>
<dbReference type="EMBL" id="FQUS01000028">
    <property type="protein sequence ID" value="SHG42581.1"/>
    <property type="molecule type" value="Genomic_DNA"/>
</dbReference>
<evidence type="ECO:0000313" key="2">
    <source>
        <dbReference type="Proteomes" id="UP000184041"/>
    </source>
</evidence>
<dbReference type="NCBIfam" id="TIGR00099">
    <property type="entry name" value="Cof-subfamily"/>
    <property type="match status" value="1"/>
</dbReference>
<dbReference type="Gene3D" id="3.30.1240.10">
    <property type="match status" value="1"/>
</dbReference>
<dbReference type="Gene3D" id="3.40.50.1000">
    <property type="entry name" value="HAD superfamily/HAD-like"/>
    <property type="match status" value="1"/>
</dbReference>
<dbReference type="AlphaFoldDB" id="A0A1M5JPX3"/>
<dbReference type="NCBIfam" id="TIGR01484">
    <property type="entry name" value="HAD-SF-IIB"/>
    <property type="match status" value="1"/>
</dbReference>
<proteinExistence type="predicted"/>
<dbReference type="Pfam" id="PF08282">
    <property type="entry name" value="Hydrolase_3"/>
    <property type="match status" value="1"/>
</dbReference>
<dbReference type="STRING" id="1194090.SAMN05443144_12810"/>
<dbReference type="RefSeq" id="WP_084088434.1">
    <property type="nucleotide sequence ID" value="NZ_FQUS01000028.1"/>
</dbReference>
<dbReference type="SFLD" id="SFLDS00003">
    <property type="entry name" value="Haloacid_Dehalogenase"/>
    <property type="match status" value="1"/>
</dbReference>
<dbReference type="GO" id="GO:0005829">
    <property type="term" value="C:cytosol"/>
    <property type="evidence" value="ECO:0007669"/>
    <property type="project" value="TreeGrafter"/>
</dbReference>
<accession>A0A1M5JPX3</accession>
<protein>
    <recommendedName>
        <fullName evidence="3">Cof subfamily of IIB subfamily of haloacid dehalogenase superfamily/HAD-superfamily hydrolase, subfamily IIB</fullName>
    </recommendedName>
</protein>
<dbReference type="InterPro" id="IPR000150">
    <property type="entry name" value="Cof"/>
</dbReference>
<dbReference type="InterPro" id="IPR023214">
    <property type="entry name" value="HAD_sf"/>
</dbReference>
<name>A0A1M5JPX3_9BACT</name>
<organism evidence="1 2">
    <name type="scientific">Fodinibius roseus</name>
    <dbReference type="NCBI Taxonomy" id="1194090"/>
    <lineage>
        <taxon>Bacteria</taxon>
        <taxon>Pseudomonadati</taxon>
        <taxon>Balneolota</taxon>
        <taxon>Balneolia</taxon>
        <taxon>Balneolales</taxon>
        <taxon>Balneolaceae</taxon>
        <taxon>Fodinibius</taxon>
    </lineage>
</organism>
<reference evidence="1 2" key="1">
    <citation type="submission" date="2016-11" db="EMBL/GenBank/DDBJ databases">
        <authorList>
            <person name="Jaros S."/>
            <person name="Januszkiewicz K."/>
            <person name="Wedrychowicz H."/>
        </authorList>
    </citation>
    <scope>NUCLEOTIDE SEQUENCE [LARGE SCALE GENOMIC DNA]</scope>
    <source>
        <strain evidence="1 2">DSM 21986</strain>
    </source>
</reference>
<evidence type="ECO:0008006" key="3">
    <source>
        <dbReference type="Google" id="ProtNLM"/>
    </source>
</evidence>
<dbReference type="InterPro" id="IPR006379">
    <property type="entry name" value="HAD-SF_hydro_IIB"/>
</dbReference>